<feature type="transmembrane region" description="Helical" evidence="17">
    <location>
        <begin position="96"/>
        <end position="114"/>
    </location>
</feature>
<evidence type="ECO:0000256" key="16">
    <source>
        <dbReference type="SAM" id="MobiDB-lite"/>
    </source>
</evidence>
<feature type="compositionally biased region" description="Basic and acidic residues" evidence="16">
    <location>
        <begin position="1"/>
        <end position="20"/>
    </location>
</feature>
<keyword evidence="19" id="KW-1185">Reference proteome</keyword>
<keyword evidence="13" id="KW-1208">Phospholipid metabolism</keyword>
<protein>
    <recommendedName>
        <fullName evidence="5">CDP-diacylglycerol--serine O-phosphatidyltransferase</fullName>
        <ecNumber evidence="4">2.7.8.8</ecNumber>
    </recommendedName>
    <alternativeName>
        <fullName evidence="14">Phosphatidylserine synthase</fullName>
    </alternativeName>
</protein>
<dbReference type="Gene3D" id="1.20.120.1760">
    <property type="match status" value="1"/>
</dbReference>
<evidence type="ECO:0000256" key="2">
    <source>
        <dbReference type="ARBA" id="ARBA00004127"/>
    </source>
</evidence>
<feature type="transmembrane region" description="Helical" evidence="17">
    <location>
        <begin position="120"/>
        <end position="138"/>
    </location>
</feature>
<sequence>MTPRPRREEGLHGPDPERGPVRRPRANLQRGIIILPSAFTLGNLFFGIYAIVAATRGDLEWAGWFIVFAGVLDMLDGRVARFTRTGSRFGAELDSLVDAISFGVAPGMIMYQIFFADAESWSWTLSYVFVVAVVVRLARFNVEQGGEAKRHFLGLPSPAAGMTLASWYPFSQTPLFQRYLIDLPWQQIMAVGMVLIGVLMVSHVPYAKVPRIGFRSWKGRLTTAWIATLVVLAVTVPRYYFFTALVLYIVWGLLKTVLLGLLDRLPERDPLLDDPEDDEEDDAYAHSRDIRALDYSHLNPEPRRSRRRTPENDS</sequence>
<evidence type="ECO:0000256" key="3">
    <source>
        <dbReference type="ARBA" id="ARBA00010441"/>
    </source>
</evidence>
<evidence type="ECO:0000256" key="11">
    <source>
        <dbReference type="ARBA" id="ARBA00023136"/>
    </source>
</evidence>
<accession>A0ABU9EAK6</accession>
<dbReference type="GO" id="GO:0003882">
    <property type="term" value="F:CDP-diacylglycerol-serine O-phosphatidyltransferase activity"/>
    <property type="evidence" value="ECO:0007669"/>
    <property type="project" value="UniProtKB-EC"/>
</dbReference>
<evidence type="ECO:0000313" key="19">
    <source>
        <dbReference type="Proteomes" id="UP001484239"/>
    </source>
</evidence>
<dbReference type="EMBL" id="JBBHLI010000004">
    <property type="protein sequence ID" value="MEK9500965.1"/>
    <property type="molecule type" value="Genomic_DNA"/>
</dbReference>
<keyword evidence="9 17" id="KW-1133">Transmembrane helix</keyword>
<comment type="caution">
    <text evidence="18">The sequence shown here is derived from an EMBL/GenBank/DDBJ whole genome shotgun (WGS) entry which is preliminary data.</text>
</comment>
<evidence type="ECO:0000256" key="6">
    <source>
        <dbReference type="ARBA" id="ARBA00022516"/>
    </source>
</evidence>
<dbReference type="InterPro" id="IPR050324">
    <property type="entry name" value="CDP-alcohol_PTase-I"/>
</dbReference>
<gene>
    <name evidence="18" type="primary">pssA</name>
    <name evidence="18" type="ORF">WI372_08255</name>
</gene>
<comment type="subcellular location">
    <subcellularLocation>
        <location evidence="2">Endomembrane system</location>
        <topology evidence="2">Multi-pass membrane protein</topology>
    </subcellularLocation>
</comment>
<dbReference type="EC" id="2.7.8.8" evidence="4"/>
<name>A0ABU9EAK6_9BACT</name>
<dbReference type="NCBIfam" id="TIGR00473">
    <property type="entry name" value="pssA"/>
    <property type="match status" value="1"/>
</dbReference>
<evidence type="ECO:0000256" key="7">
    <source>
        <dbReference type="ARBA" id="ARBA00022679"/>
    </source>
</evidence>
<feature type="transmembrane region" description="Helical" evidence="17">
    <location>
        <begin position="188"/>
        <end position="207"/>
    </location>
</feature>
<keyword evidence="6" id="KW-0444">Lipid biosynthesis</keyword>
<evidence type="ECO:0000256" key="5">
    <source>
        <dbReference type="ARBA" id="ARBA00017171"/>
    </source>
</evidence>
<evidence type="ECO:0000313" key="18">
    <source>
        <dbReference type="EMBL" id="MEK9500965.1"/>
    </source>
</evidence>
<dbReference type="PANTHER" id="PTHR14269:SF61">
    <property type="entry name" value="CDP-DIACYLGLYCEROL--SERINE O-PHOSPHATIDYLTRANSFERASE"/>
    <property type="match status" value="1"/>
</dbReference>
<evidence type="ECO:0000256" key="9">
    <source>
        <dbReference type="ARBA" id="ARBA00022989"/>
    </source>
</evidence>
<dbReference type="PANTHER" id="PTHR14269">
    <property type="entry name" value="CDP-DIACYLGLYCEROL--GLYCEROL-3-PHOSPHATE 3-PHOSPHATIDYLTRANSFERASE-RELATED"/>
    <property type="match status" value="1"/>
</dbReference>
<feature type="transmembrane region" description="Helical" evidence="17">
    <location>
        <begin position="150"/>
        <end position="168"/>
    </location>
</feature>
<dbReference type="PROSITE" id="PS00379">
    <property type="entry name" value="CDP_ALCOHOL_P_TRANSF"/>
    <property type="match status" value="1"/>
</dbReference>
<evidence type="ECO:0000256" key="8">
    <source>
        <dbReference type="ARBA" id="ARBA00022692"/>
    </source>
</evidence>
<feature type="region of interest" description="Disordered" evidence="16">
    <location>
        <begin position="270"/>
        <end position="314"/>
    </location>
</feature>
<dbReference type="InterPro" id="IPR048254">
    <property type="entry name" value="CDP_ALCOHOL_P_TRANSF_CS"/>
</dbReference>
<keyword evidence="7 15" id="KW-0808">Transferase</keyword>
<dbReference type="InterPro" id="IPR004533">
    <property type="entry name" value="CDP-diaglyc--ser_O-PTrfase"/>
</dbReference>
<keyword evidence="8 17" id="KW-0812">Transmembrane</keyword>
<evidence type="ECO:0000256" key="15">
    <source>
        <dbReference type="RuleBase" id="RU003750"/>
    </source>
</evidence>
<evidence type="ECO:0000256" key="13">
    <source>
        <dbReference type="ARBA" id="ARBA00023264"/>
    </source>
</evidence>
<comment type="similarity">
    <text evidence="3 15">Belongs to the CDP-alcohol phosphatidyltransferase class-I family.</text>
</comment>
<evidence type="ECO:0000256" key="14">
    <source>
        <dbReference type="ARBA" id="ARBA00032361"/>
    </source>
</evidence>
<feature type="transmembrane region" description="Helical" evidence="17">
    <location>
        <begin position="242"/>
        <end position="262"/>
    </location>
</feature>
<feature type="transmembrane region" description="Helical" evidence="17">
    <location>
        <begin position="219"/>
        <end position="236"/>
    </location>
</feature>
<feature type="compositionally biased region" description="Acidic residues" evidence="16">
    <location>
        <begin position="272"/>
        <end position="282"/>
    </location>
</feature>
<evidence type="ECO:0000256" key="17">
    <source>
        <dbReference type="SAM" id="Phobius"/>
    </source>
</evidence>
<feature type="transmembrane region" description="Helical" evidence="17">
    <location>
        <begin position="32"/>
        <end position="53"/>
    </location>
</feature>
<dbReference type="Pfam" id="PF01066">
    <property type="entry name" value="CDP-OH_P_transf"/>
    <property type="match status" value="1"/>
</dbReference>
<feature type="compositionally biased region" description="Basic and acidic residues" evidence="16">
    <location>
        <begin position="283"/>
        <end position="314"/>
    </location>
</feature>
<evidence type="ECO:0000256" key="12">
    <source>
        <dbReference type="ARBA" id="ARBA00023209"/>
    </source>
</evidence>
<keyword evidence="12" id="KW-0594">Phospholipid biosynthesis</keyword>
<proteinExistence type="inferred from homology"/>
<dbReference type="Proteomes" id="UP001484239">
    <property type="component" value="Unassembled WGS sequence"/>
</dbReference>
<dbReference type="RefSeq" id="WP_405276894.1">
    <property type="nucleotide sequence ID" value="NZ_CP144380.1"/>
</dbReference>
<feature type="region of interest" description="Disordered" evidence="16">
    <location>
        <begin position="1"/>
        <end position="23"/>
    </location>
</feature>
<evidence type="ECO:0000256" key="10">
    <source>
        <dbReference type="ARBA" id="ARBA00023098"/>
    </source>
</evidence>
<reference evidence="18 19" key="1">
    <citation type="submission" date="2024-02" db="EMBL/GenBank/DDBJ databases">
        <title>A novel Gemmatimonadota bacterium.</title>
        <authorList>
            <person name="Du Z.-J."/>
            <person name="Ye Y.-Q."/>
        </authorList>
    </citation>
    <scope>NUCLEOTIDE SEQUENCE [LARGE SCALE GENOMIC DNA]</scope>
    <source>
        <strain evidence="18 19">DH-20</strain>
    </source>
</reference>
<comment type="catalytic activity">
    <reaction evidence="1">
        <text>a CDP-1,2-diacyl-sn-glycerol + L-serine = a 1,2-diacyl-sn-glycero-3-phospho-L-serine + CMP + H(+)</text>
        <dbReference type="Rhea" id="RHEA:16913"/>
        <dbReference type="ChEBI" id="CHEBI:15378"/>
        <dbReference type="ChEBI" id="CHEBI:33384"/>
        <dbReference type="ChEBI" id="CHEBI:57262"/>
        <dbReference type="ChEBI" id="CHEBI:58332"/>
        <dbReference type="ChEBI" id="CHEBI:60377"/>
        <dbReference type="EC" id="2.7.8.8"/>
    </reaction>
</comment>
<keyword evidence="10" id="KW-0443">Lipid metabolism</keyword>
<organism evidence="18 19">
    <name type="scientific">Gaopeijia maritima</name>
    <dbReference type="NCBI Taxonomy" id="3119007"/>
    <lineage>
        <taxon>Bacteria</taxon>
        <taxon>Pseudomonadati</taxon>
        <taxon>Gemmatimonadota</taxon>
        <taxon>Longimicrobiia</taxon>
        <taxon>Gaopeijiales</taxon>
        <taxon>Gaopeijiaceae</taxon>
        <taxon>Gaopeijia</taxon>
    </lineage>
</organism>
<feature type="transmembrane region" description="Helical" evidence="17">
    <location>
        <begin position="59"/>
        <end position="75"/>
    </location>
</feature>
<dbReference type="InterPro" id="IPR043130">
    <property type="entry name" value="CDP-OH_PTrfase_TM_dom"/>
</dbReference>
<keyword evidence="11 17" id="KW-0472">Membrane</keyword>
<evidence type="ECO:0000256" key="4">
    <source>
        <dbReference type="ARBA" id="ARBA00013174"/>
    </source>
</evidence>
<dbReference type="InterPro" id="IPR000462">
    <property type="entry name" value="CDP-OH_P_trans"/>
</dbReference>
<evidence type="ECO:0000256" key="1">
    <source>
        <dbReference type="ARBA" id="ARBA00000287"/>
    </source>
</evidence>